<feature type="region of interest" description="Disordered" evidence="1">
    <location>
        <begin position="416"/>
        <end position="529"/>
    </location>
</feature>
<feature type="compositionally biased region" description="Polar residues" evidence="1">
    <location>
        <begin position="451"/>
        <end position="463"/>
    </location>
</feature>
<dbReference type="OrthoDB" id="416911at2759"/>
<dbReference type="Proteomes" id="UP001152797">
    <property type="component" value="Unassembled WGS sequence"/>
</dbReference>
<dbReference type="Pfam" id="PF01757">
    <property type="entry name" value="Acyl_transf_3"/>
    <property type="match status" value="1"/>
</dbReference>
<evidence type="ECO:0000313" key="5">
    <source>
        <dbReference type="EMBL" id="CAL4791085.1"/>
    </source>
</evidence>
<feature type="transmembrane region" description="Helical" evidence="2">
    <location>
        <begin position="349"/>
        <end position="368"/>
    </location>
</feature>
<name>A0A9P1G886_9DINO</name>
<sequence>MGHSEAPAQRLSHLDGARTLFAVWIVCHHMAPREPTSCLDAMMVRVDVGVEFFILLSGFLTHHLHKDKDILASCGSFFAYFTRRIFRCLLATYVGMTLCALTQLLGGFEVCTPKTLSCFFLMKTWIDPTPNCPNMPSWFVVSLLPCWFLYPWLRLLLLKTTSARQCLCFCALAWLLAIGPQFSMLLWQQNWLSWNQLIYTWFWPPALVPDFVLGCCVAGMVHHNPPTAQVSWLGDFAMIVLLCACMLVPVPEPPADWAGPEQWRPGHYVAWEQLFARLSAPFLGVFLYCTYNGGSLMTRLLSHRTLVSLGRYTLEVYLLQMPLHDFFLWTRAPGAEGLWRGLPWTSEVFWFYLLLLLAACVFFVEILASDGISMLLILGPCSCPHLSILRHLRSAEPLNQRVKSLSAAWARGRGKPAEALRSHRDQDLARPYTTDPGTDPIAELVSKEMKTTGTQTTESSFARSQGKEEEEEPNRAWKRFSKSTDAKNPEQTQRIEALSAQTAKAPSRIAGDTPVPEPKGPQRTSSFAR</sequence>
<gene>
    <name evidence="4" type="ORF">C1SCF055_LOCUS29614</name>
</gene>
<evidence type="ECO:0000313" key="4">
    <source>
        <dbReference type="EMBL" id="CAI4003773.1"/>
    </source>
</evidence>
<dbReference type="EMBL" id="CAMXCT020003332">
    <property type="protein sequence ID" value="CAL1157148.1"/>
    <property type="molecule type" value="Genomic_DNA"/>
</dbReference>
<evidence type="ECO:0000259" key="3">
    <source>
        <dbReference type="Pfam" id="PF01757"/>
    </source>
</evidence>
<dbReference type="GO" id="GO:0016747">
    <property type="term" value="F:acyltransferase activity, transferring groups other than amino-acyl groups"/>
    <property type="evidence" value="ECO:0007669"/>
    <property type="project" value="InterPro"/>
</dbReference>
<feature type="transmembrane region" description="Helical" evidence="2">
    <location>
        <begin position="165"/>
        <end position="186"/>
    </location>
</feature>
<organism evidence="4">
    <name type="scientific">Cladocopium goreaui</name>
    <dbReference type="NCBI Taxonomy" id="2562237"/>
    <lineage>
        <taxon>Eukaryota</taxon>
        <taxon>Sar</taxon>
        <taxon>Alveolata</taxon>
        <taxon>Dinophyceae</taxon>
        <taxon>Suessiales</taxon>
        <taxon>Symbiodiniaceae</taxon>
        <taxon>Cladocopium</taxon>
    </lineage>
</organism>
<keyword evidence="2" id="KW-1133">Transmembrane helix</keyword>
<feature type="domain" description="Acyltransferase 3" evidence="3">
    <location>
        <begin position="14"/>
        <end position="362"/>
    </location>
</feature>
<dbReference type="EMBL" id="CAMXCT030003332">
    <property type="protein sequence ID" value="CAL4791085.1"/>
    <property type="molecule type" value="Genomic_DNA"/>
</dbReference>
<feature type="transmembrane region" description="Helical" evidence="2">
    <location>
        <begin position="270"/>
        <end position="291"/>
    </location>
</feature>
<feature type="compositionally biased region" description="Basic and acidic residues" evidence="1">
    <location>
        <begin position="416"/>
        <end position="428"/>
    </location>
</feature>
<evidence type="ECO:0000256" key="2">
    <source>
        <dbReference type="SAM" id="Phobius"/>
    </source>
</evidence>
<feature type="compositionally biased region" description="Polar residues" evidence="1">
    <location>
        <begin position="489"/>
        <end position="504"/>
    </location>
</feature>
<reference evidence="4" key="1">
    <citation type="submission" date="2022-10" db="EMBL/GenBank/DDBJ databases">
        <authorList>
            <person name="Chen Y."/>
            <person name="Dougan E. K."/>
            <person name="Chan C."/>
            <person name="Rhodes N."/>
            <person name="Thang M."/>
        </authorList>
    </citation>
    <scope>NUCLEOTIDE SEQUENCE</scope>
</reference>
<keyword evidence="2" id="KW-0472">Membrane</keyword>
<feature type="transmembrane region" description="Helical" evidence="2">
    <location>
        <begin position="85"/>
        <end position="106"/>
    </location>
</feature>
<keyword evidence="6" id="KW-1185">Reference proteome</keyword>
<evidence type="ECO:0000256" key="1">
    <source>
        <dbReference type="SAM" id="MobiDB-lite"/>
    </source>
</evidence>
<comment type="caution">
    <text evidence="4">The sequence shown here is derived from an EMBL/GenBank/DDBJ whole genome shotgun (WGS) entry which is preliminary data.</text>
</comment>
<accession>A0A9P1G886</accession>
<dbReference type="InterPro" id="IPR002656">
    <property type="entry name" value="Acyl_transf_3_dom"/>
</dbReference>
<dbReference type="AlphaFoldDB" id="A0A9P1G886"/>
<dbReference type="EMBL" id="CAMXCT010003332">
    <property type="protein sequence ID" value="CAI4003773.1"/>
    <property type="molecule type" value="Genomic_DNA"/>
</dbReference>
<reference evidence="5 6" key="2">
    <citation type="submission" date="2024-05" db="EMBL/GenBank/DDBJ databases">
        <authorList>
            <person name="Chen Y."/>
            <person name="Shah S."/>
            <person name="Dougan E. K."/>
            <person name="Thang M."/>
            <person name="Chan C."/>
        </authorList>
    </citation>
    <scope>NUCLEOTIDE SEQUENCE [LARGE SCALE GENOMIC DNA]</scope>
</reference>
<proteinExistence type="predicted"/>
<feature type="transmembrane region" description="Helical" evidence="2">
    <location>
        <begin position="198"/>
        <end position="220"/>
    </location>
</feature>
<protein>
    <recommendedName>
        <fullName evidence="3">Acyltransferase 3 domain-containing protein</fullName>
    </recommendedName>
</protein>
<feature type="transmembrane region" description="Helical" evidence="2">
    <location>
        <begin position="232"/>
        <end position="250"/>
    </location>
</feature>
<feature type="transmembrane region" description="Helical" evidence="2">
    <location>
        <begin position="135"/>
        <end position="153"/>
    </location>
</feature>
<keyword evidence="2" id="KW-0812">Transmembrane</keyword>
<evidence type="ECO:0000313" key="6">
    <source>
        <dbReference type="Proteomes" id="UP001152797"/>
    </source>
</evidence>